<evidence type="ECO:0000256" key="8">
    <source>
        <dbReference type="ARBA" id="ARBA00022989"/>
    </source>
</evidence>
<dbReference type="Pfam" id="PF03924">
    <property type="entry name" value="CHASE"/>
    <property type="match status" value="1"/>
</dbReference>
<feature type="domain" description="CHASE" evidence="13">
    <location>
        <begin position="80"/>
        <end position="293"/>
    </location>
</feature>
<dbReference type="InterPro" id="IPR004358">
    <property type="entry name" value="Sig_transdc_His_kin-like_C"/>
</dbReference>
<dbReference type="Pfam" id="PF02518">
    <property type="entry name" value="HATPase_c"/>
    <property type="match status" value="1"/>
</dbReference>
<dbReference type="InterPro" id="IPR003594">
    <property type="entry name" value="HATPase_dom"/>
</dbReference>
<feature type="transmembrane region" description="Helical" evidence="11">
    <location>
        <begin position="311"/>
        <end position="331"/>
    </location>
</feature>
<dbReference type="InterPro" id="IPR036890">
    <property type="entry name" value="HATPase_C_sf"/>
</dbReference>
<dbReference type="InterPro" id="IPR003661">
    <property type="entry name" value="HisK_dim/P_dom"/>
</dbReference>
<dbReference type="Gene3D" id="3.30.450.350">
    <property type="entry name" value="CHASE domain"/>
    <property type="match status" value="1"/>
</dbReference>
<proteinExistence type="predicted"/>
<dbReference type="GO" id="GO:0030295">
    <property type="term" value="F:protein kinase activator activity"/>
    <property type="evidence" value="ECO:0007669"/>
    <property type="project" value="TreeGrafter"/>
</dbReference>
<protein>
    <recommendedName>
        <fullName evidence="3">histidine kinase</fullName>
        <ecNumber evidence="3">2.7.13.3</ecNumber>
    </recommendedName>
</protein>
<evidence type="ECO:0000256" key="2">
    <source>
        <dbReference type="ARBA" id="ARBA00004370"/>
    </source>
</evidence>
<dbReference type="PROSITE" id="PS50839">
    <property type="entry name" value="CHASE"/>
    <property type="match status" value="1"/>
</dbReference>
<keyword evidence="10" id="KW-0175">Coiled coil</keyword>
<dbReference type="AlphaFoldDB" id="A0AB39HK55"/>
<evidence type="ECO:0000256" key="10">
    <source>
        <dbReference type="SAM" id="Coils"/>
    </source>
</evidence>
<dbReference type="EMBL" id="CP162602">
    <property type="protein sequence ID" value="XDK26915.1"/>
    <property type="molecule type" value="Genomic_DNA"/>
</dbReference>
<evidence type="ECO:0000256" key="4">
    <source>
        <dbReference type="ARBA" id="ARBA00022553"/>
    </source>
</evidence>
<comment type="subcellular location">
    <subcellularLocation>
        <location evidence="2">Membrane</location>
    </subcellularLocation>
</comment>
<name>A0AB39HK55_9VIBR</name>
<feature type="domain" description="Histidine kinase" evidence="12">
    <location>
        <begin position="382"/>
        <end position="593"/>
    </location>
</feature>
<evidence type="ECO:0000259" key="13">
    <source>
        <dbReference type="PROSITE" id="PS50839"/>
    </source>
</evidence>
<feature type="transmembrane region" description="Helical" evidence="11">
    <location>
        <begin position="16"/>
        <end position="36"/>
    </location>
</feature>
<dbReference type="InterPro" id="IPR005467">
    <property type="entry name" value="His_kinase_dom"/>
</dbReference>
<geneLocation type="plasmid" evidence="14">
    <name>p-HB236076</name>
</geneLocation>
<dbReference type="Gene3D" id="3.30.565.10">
    <property type="entry name" value="Histidine kinase-like ATPase, C-terminal domain"/>
    <property type="match status" value="1"/>
</dbReference>
<evidence type="ECO:0000259" key="12">
    <source>
        <dbReference type="PROSITE" id="PS50109"/>
    </source>
</evidence>
<comment type="catalytic activity">
    <reaction evidence="1">
        <text>ATP + protein L-histidine = ADP + protein N-phospho-L-histidine.</text>
        <dbReference type="EC" id="2.7.13.3"/>
    </reaction>
</comment>
<dbReference type="SMART" id="SM00387">
    <property type="entry name" value="HATPase_c"/>
    <property type="match status" value="1"/>
</dbReference>
<evidence type="ECO:0000256" key="7">
    <source>
        <dbReference type="ARBA" id="ARBA00022777"/>
    </source>
</evidence>
<gene>
    <name evidence="14" type="ORF">AB0763_14115</name>
</gene>
<dbReference type="GO" id="GO:0000156">
    <property type="term" value="F:phosphorelay response regulator activity"/>
    <property type="evidence" value="ECO:0007669"/>
    <property type="project" value="TreeGrafter"/>
</dbReference>
<dbReference type="KEGG" id="vih:AB0763_14115"/>
<evidence type="ECO:0000256" key="3">
    <source>
        <dbReference type="ARBA" id="ARBA00012438"/>
    </source>
</evidence>
<dbReference type="PANTHER" id="PTHR42878">
    <property type="entry name" value="TWO-COMPONENT HISTIDINE KINASE"/>
    <property type="match status" value="1"/>
</dbReference>
<dbReference type="GO" id="GO:0007234">
    <property type="term" value="P:osmosensory signaling via phosphorelay pathway"/>
    <property type="evidence" value="ECO:0007669"/>
    <property type="project" value="TreeGrafter"/>
</dbReference>
<reference evidence="14" key="1">
    <citation type="submission" date="2024-07" db="EMBL/GenBank/DDBJ databases">
        <title>Genome Analysis of a Potential Novel Vibrio Species Secreting pH- and Thermo-stable Alginate Lyase and its Application in Producing Alginate Oligosaccharides.</title>
        <authorList>
            <person name="Huang H."/>
            <person name="Bao K."/>
        </authorList>
    </citation>
    <scope>NUCLEOTIDE SEQUENCE</scope>
    <source>
        <strain evidence="14">HB236076</strain>
        <plasmid evidence="14">p-HB236076</plasmid>
    </source>
</reference>
<sequence length="611" mass="70858">MTHHSLNHTLSARLNWYHWLVIALSLLLTLFAWNIAKQQAKEKNQAQFDYQAQQIVSLIEERMEKYEEALWAGVAAIHMQNGPVELETWQTFTDAFQIGERFPGINGMGVIHHVPNTKRDAYLRWRQAQSPHFTIHPTHSHRDYWPISFIQPSTENHKALGLDMAHETNRFTAAQKAQHSGLPQITGPIVLVQDSLKTPGFLFFVPWYENTHPAPPYYGDDKGFMGLVYAPFVVARLMNGTLENKNRQVHISIFDGDEQLYSEMDFTADNVDKDPLFSQQIMVNMYGREWQLTIQSSKLFKRQNVQSQPDYILYGGLTIDALLLIIFYVLVRTNKRAMRYAEEMTESLQHRQSMLEKAQQKLQLRNLELEEANRDLDQFAFAVSHDLKAPLIHIAELSQWLERDVTQTNSVQNLDYVHLINSKVKALEGLLNGLFRYSRVHYDEGDIQAYHIDQQLDVMLEQLPLSNQFKVEKDLQVTCFDTLISPLNLVLKCLLDNAIQHHDKPYGQIKITVSQHKEQFLFTIEDDGPGVPVEHQARVFDLFYKAQQPTKDHSAGMGLAIVKKILDRYSCQYGFDCHDGRGSRFSFTWPNSNEMKKWREIGYNHRKLQSN</sequence>
<feature type="coiled-coil region" evidence="10">
    <location>
        <begin position="341"/>
        <end position="375"/>
    </location>
</feature>
<keyword evidence="6 11" id="KW-0812">Transmembrane</keyword>
<dbReference type="InterPro" id="IPR042240">
    <property type="entry name" value="CHASE_sf"/>
</dbReference>
<dbReference type="InterPro" id="IPR050351">
    <property type="entry name" value="BphY/WalK/GraS-like"/>
</dbReference>
<dbReference type="SUPFAM" id="SSF55874">
    <property type="entry name" value="ATPase domain of HSP90 chaperone/DNA topoisomerase II/histidine kinase"/>
    <property type="match status" value="1"/>
</dbReference>
<dbReference type="EC" id="2.7.13.3" evidence="3"/>
<organism evidence="14">
    <name type="scientific">Vibrio sp. HB236076</name>
    <dbReference type="NCBI Taxonomy" id="3232307"/>
    <lineage>
        <taxon>Bacteria</taxon>
        <taxon>Pseudomonadati</taxon>
        <taxon>Pseudomonadota</taxon>
        <taxon>Gammaproteobacteria</taxon>
        <taxon>Vibrionales</taxon>
        <taxon>Vibrionaceae</taxon>
        <taxon>Vibrio</taxon>
    </lineage>
</organism>
<dbReference type="InterPro" id="IPR006189">
    <property type="entry name" value="CHASE_dom"/>
</dbReference>
<dbReference type="Gene3D" id="1.10.287.130">
    <property type="match status" value="1"/>
</dbReference>
<evidence type="ECO:0000313" key="14">
    <source>
        <dbReference type="EMBL" id="XDK26915.1"/>
    </source>
</evidence>
<dbReference type="CDD" id="cd00082">
    <property type="entry name" value="HisKA"/>
    <property type="match status" value="1"/>
</dbReference>
<accession>A0AB39HK55</accession>
<keyword evidence="5" id="KW-0808">Transferase</keyword>
<keyword evidence="14" id="KW-0614">Plasmid</keyword>
<evidence type="ECO:0000256" key="6">
    <source>
        <dbReference type="ARBA" id="ARBA00022692"/>
    </source>
</evidence>
<keyword evidence="9 11" id="KW-0472">Membrane</keyword>
<evidence type="ECO:0000256" key="9">
    <source>
        <dbReference type="ARBA" id="ARBA00023136"/>
    </source>
</evidence>
<keyword evidence="8 11" id="KW-1133">Transmembrane helix</keyword>
<evidence type="ECO:0000256" key="11">
    <source>
        <dbReference type="SAM" id="Phobius"/>
    </source>
</evidence>
<dbReference type="InterPro" id="IPR036097">
    <property type="entry name" value="HisK_dim/P_sf"/>
</dbReference>
<dbReference type="SUPFAM" id="SSF47384">
    <property type="entry name" value="Homodimeric domain of signal transducing histidine kinase"/>
    <property type="match status" value="1"/>
</dbReference>
<keyword evidence="4" id="KW-0597">Phosphoprotein</keyword>
<dbReference type="SMART" id="SM01079">
    <property type="entry name" value="CHASE"/>
    <property type="match status" value="1"/>
</dbReference>
<evidence type="ECO:0000256" key="5">
    <source>
        <dbReference type="ARBA" id="ARBA00022679"/>
    </source>
</evidence>
<dbReference type="PROSITE" id="PS50109">
    <property type="entry name" value="HIS_KIN"/>
    <property type="match status" value="1"/>
</dbReference>
<evidence type="ECO:0000256" key="1">
    <source>
        <dbReference type="ARBA" id="ARBA00000085"/>
    </source>
</evidence>
<dbReference type="GO" id="GO:0016020">
    <property type="term" value="C:membrane"/>
    <property type="evidence" value="ECO:0007669"/>
    <property type="project" value="UniProtKB-SubCell"/>
</dbReference>
<keyword evidence="7" id="KW-0418">Kinase</keyword>
<dbReference type="RefSeq" id="WP_306099829.1">
    <property type="nucleotide sequence ID" value="NZ_CP162602.1"/>
</dbReference>
<dbReference type="PRINTS" id="PR00344">
    <property type="entry name" value="BCTRLSENSOR"/>
</dbReference>
<dbReference type="GO" id="GO:0000155">
    <property type="term" value="F:phosphorelay sensor kinase activity"/>
    <property type="evidence" value="ECO:0007669"/>
    <property type="project" value="InterPro"/>
</dbReference>
<dbReference type="PANTHER" id="PTHR42878:SF15">
    <property type="entry name" value="BACTERIOPHYTOCHROME"/>
    <property type="match status" value="1"/>
</dbReference>